<dbReference type="OMA" id="WSQVAVN"/>
<evidence type="ECO:0000256" key="1">
    <source>
        <dbReference type="ARBA" id="ARBA00009258"/>
    </source>
</evidence>
<organism evidence="9 10">
    <name type="scientific">Heterostelium pallidum (strain ATCC 26659 / Pp 5 / PN500)</name>
    <name type="common">Cellular slime mold</name>
    <name type="synonym">Polysphondylium pallidum</name>
    <dbReference type="NCBI Taxonomy" id="670386"/>
    <lineage>
        <taxon>Eukaryota</taxon>
        <taxon>Amoebozoa</taxon>
        <taxon>Evosea</taxon>
        <taxon>Eumycetozoa</taxon>
        <taxon>Dictyostelia</taxon>
        <taxon>Acytosteliales</taxon>
        <taxon>Acytosteliaceae</taxon>
        <taxon>Heterostelium</taxon>
    </lineage>
</organism>
<dbReference type="STRING" id="670386.D3B9Q4"/>
<dbReference type="Proteomes" id="UP000001396">
    <property type="component" value="Unassembled WGS sequence"/>
</dbReference>
<dbReference type="InterPro" id="IPR002877">
    <property type="entry name" value="RNA_MeTrfase_FtsJ_dom"/>
</dbReference>
<evidence type="ECO:0000256" key="7">
    <source>
        <dbReference type="SAM" id="MobiDB-lite"/>
    </source>
</evidence>
<dbReference type="Gene3D" id="3.40.50.150">
    <property type="entry name" value="Vaccinia Virus protein VP39"/>
    <property type="match status" value="1"/>
</dbReference>
<dbReference type="EMBL" id="ADBJ01000022">
    <property type="protein sequence ID" value="EFA81966.1"/>
    <property type="molecule type" value="Genomic_DNA"/>
</dbReference>
<dbReference type="InterPro" id="IPR029063">
    <property type="entry name" value="SAM-dependent_MTases_sf"/>
</dbReference>
<evidence type="ECO:0000256" key="5">
    <source>
        <dbReference type="ARBA" id="ARBA00022691"/>
    </source>
</evidence>
<dbReference type="SUPFAM" id="SSF53335">
    <property type="entry name" value="S-adenosyl-L-methionine-dependent methyltransferases"/>
    <property type="match status" value="1"/>
</dbReference>
<name>D3B9Q4_HETP5</name>
<sequence length="336" mass="37139">MFLSNTLKSNTLKSSHQPLYNYILLEFNNIFKCSKYSSSSRNNDNNDYRSKNIDRTRAPLPRSIASNLKDKSEWLKRQLSDPYVKQAQLKSYVSRAAFKLEELDDKLKVLKAGSVVVDLGATPGGWTQVAQKRVGNSGIVFSVDINEDGFELARANFIGGDFRSPETKLAIKNALLKERSKRSKRSKSSSSSSKSGTTTTTIATATNDVDNNNIDVNGFVDVVLSDMAPPYCGISNVDHERLIDLAGQALDFAVETLKSGGYFIAKVSRGGSENELLKRIQQHFTTYKSMKPDASRQESSEIYYIGVKFKSSNSSNSNNNNNGNNSNGNGNESIYD</sequence>
<accession>D3B9Q4</accession>
<keyword evidence="3 9" id="KW-0489">Methyltransferase</keyword>
<gene>
    <name evidence="9" type="primary">fsjB</name>
    <name evidence="9" type="ORF">PPL_05200</name>
</gene>
<keyword evidence="4 9" id="KW-0808">Transferase</keyword>
<feature type="region of interest" description="Disordered" evidence="7">
    <location>
        <begin position="177"/>
        <end position="204"/>
    </location>
</feature>
<feature type="compositionally biased region" description="Basic and acidic residues" evidence="7">
    <location>
        <begin position="44"/>
        <end position="56"/>
    </location>
</feature>
<dbReference type="GO" id="GO:0008650">
    <property type="term" value="F:rRNA (uridine-2'-O-)-methyltransferase activity"/>
    <property type="evidence" value="ECO:0007669"/>
    <property type="project" value="TreeGrafter"/>
</dbReference>
<evidence type="ECO:0000256" key="4">
    <source>
        <dbReference type="ARBA" id="ARBA00022679"/>
    </source>
</evidence>
<dbReference type="PANTHER" id="PTHR10920:SF18">
    <property type="entry name" value="RRNA METHYLTRANSFERASE 2, MITOCHONDRIAL"/>
    <property type="match status" value="1"/>
</dbReference>
<dbReference type="Pfam" id="PF01728">
    <property type="entry name" value="FtsJ"/>
    <property type="match status" value="1"/>
</dbReference>
<dbReference type="GO" id="GO:0005739">
    <property type="term" value="C:mitochondrion"/>
    <property type="evidence" value="ECO:0007669"/>
    <property type="project" value="TreeGrafter"/>
</dbReference>
<dbReference type="AlphaFoldDB" id="D3B9Q4"/>
<dbReference type="GeneID" id="31360686"/>
<evidence type="ECO:0000313" key="10">
    <source>
        <dbReference type="Proteomes" id="UP000001396"/>
    </source>
</evidence>
<dbReference type="RefSeq" id="XP_020434083.1">
    <property type="nucleotide sequence ID" value="XM_020576094.1"/>
</dbReference>
<keyword evidence="10" id="KW-1185">Reference proteome</keyword>
<dbReference type="PANTHER" id="PTHR10920">
    <property type="entry name" value="RIBOSOMAL RNA METHYLTRANSFERASE"/>
    <property type="match status" value="1"/>
</dbReference>
<evidence type="ECO:0000256" key="3">
    <source>
        <dbReference type="ARBA" id="ARBA00022603"/>
    </source>
</evidence>
<keyword evidence="2" id="KW-0698">rRNA processing</keyword>
<reference evidence="9 10" key="1">
    <citation type="journal article" date="2011" name="Genome Res.">
        <title>Phylogeny-wide analysis of social amoeba genomes highlights ancient origins for complex intercellular communication.</title>
        <authorList>
            <person name="Heidel A.J."/>
            <person name="Lawal H.M."/>
            <person name="Felder M."/>
            <person name="Schilde C."/>
            <person name="Helps N.R."/>
            <person name="Tunggal B."/>
            <person name="Rivero F."/>
            <person name="John U."/>
            <person name="Schleicher M."/>
            <person name="Eichinger L."/>
            <person name="Platzer M."/>
            <person name="Noegel A.A."/>
            <person name="Schaap P."/>
            <person name="Gloeckner G."/>
        </authorList>
    </citation>
    <scope>NUCLEOTIDE SEQUENCE [LARGE SCALE GENOMIC DNA]</scope>
    <source>
        <strain evidence="10">ATCC 26659 / Pp 5 / PN500</strain>
    </source>
</reference>
<proteinExistence type="inferred from homology"/>
<feature type="domain" description="Ribosomal RNA methyltransferase FtsJ" evidence="8">
    <location>
        <begin position="92"/>
        <end position="309"/>
    </location>
</feature>
<feature type="region of interest" description="Disordered" evidence="7">
    <location>
        <begin position="313"/>
        <end position="336"/>
    </location>
</feature>
<comment type="caution">
    <text evidence="9">The sequence shown here is derived from an EMBL/GenBank/DDBJ whole genome shotgun (WGS) entry which is preliminary data.</text>
</comment>
<keyword evidence="5" id="KW-0949">S-adenosyl-L-methionine</keyword>
<feature type="region of interest" description="Disordered" evidence="7">
    <location>
        <begin position="36"/>
        <end position="56"/>
    </location>
</feature>
<evidence type="ECO:0000256" key="6">
    <source>
        <dbReference type="ARBA" id="ARBA00041184"/>
    </source>
</evidence>
<evidence type="ECO:0000259" key="8">
    <source>
        <dbReference type="Pfam" id="PF01728"/>
    </source>
</evidence>
<feature type="compositionally biased region" description="Low complexity" evidence="7">
    <location>
        <begin position="188"/>
        <end position="204"/>
    </location>
</feature>
<evidence type="ECO:0000256" key="2">
    <source>
        <dbReference type="ARBA" id="ARBA00022552"/>
    </source>
</evidence>
<comment type="similarity">
    <text evidence="1">Belongs to the class I-like SAM-binding methyltransferase superfamily. RNA methyltransferase RlmE family.</text>
</comment>
<evidence type="ECO:0000313" key="9">
    <source>
        <dbReference type="EMBL" id="EFA81966.1"/>
    </source>
</evidence>
<dbReference type="HAMAP" id="MF_01547">
    <property type="entry name" value="RNA_methyltr_E"/>
    <property type="match status" value="1"/>
</dbReference>
<dbReference type="InterPro" id="IPR015507">
    <property type="entry name" value="rRNA-MeTfrase_E"/>
</dbReference>
<dbReference type="InterPro" id="IPR050082">
    <property type="entry name" value="RNA_methyltr_RlmE"/>
</dbReference>
<protein>
    <recommendedName>
        <fullName evidence="6">rRNA methyltransferase 2, mitochondrial</fullName>
    </recommendedName>
</protein>
<dbReference type="InParanoid" id="D3B9Q4"/>